<reference evidence="2 3" key="1">
    <citation type="submission" date="2020-07" db="EMBL/GenBank/DDBJ databases">
        <title>The yeast mating-type switching endonuclease HO is a domesticated member of an unorthodox homing genetic element family.</title>
        <authorList>
            <person name="Coughlan A.Y."/>
            <person name="Lombardi L."/>
            <person name="Braun-Galleani S."/>
            <person name="Martos A.R."/>
            <person name="Galeote V."/>
            <person name="Bigey F."/>
            <person name="Dequin S."/>
            <person name="Byrne K.P."/>
            <person name="Wolfe K.H."/>
        </authorList>
    </citation>
    <scope>NUCLEOTIDE SEQUENCE [LARGE SCALE GENOMIC DNA]</scope>
    <source>
        <strain evidence="2 3">NRRL Y-6702</strain>
    </source>
</reference>
<protein>
    <submittedName>
        <fullName evidence="2">Uncharacterized protein</fullName>
    </submittedName>
</protein>
<evidence type="ECO:0000313" key="2">
    <source>
        <dbReference type="EMBL" id="QLG70240.1"/>
    </source>
</evidence>
<sequence length="293" mass="32121">MAVKKGSLKAAAASATAECSSENGRSFQLSNSTYSQEEILPWSKTENGTVGAAGICGGEEQSDFSRGGDATTDPDMLFSPLNNGESDEEDEYDKGYLSPFYFGAQYPKRFHHGSVQAKTGAVEQHNRSGSSCSMPSSELLGINEDFWKEVALTQEESICYTPETALGDVQRAQADAQAGTQPESQGEATCADTSFEEYITEDLDISTATGPDSTNWNQDFKIKLLCYRDGKGNFRLKTEEDIKNNHGGNAVTKKSIKKLKKNRDKKLLKRALRRKSGVWEMVNTGVGIREFML</sequence>
<dbReference type="GeneID" id="59233876"/>
<keyword evidence="3" id="KW-1185">Reference proteome</keyword>
<dbReference type="RefSeq" id="XP_037141968.1">
    <property type="nucleotide sequence ID" value="XM_037286073.1"/>
</dbReference>
<dbReference type="KEGG" id="zmk:HG535_0A01780"/>
<evidence type="ECO:0000256" key="1">
    <source>
        <dbReference type="SAM" id="MobiDB-lite"/>
    </source>
</evidence>
<proteinExistence type="predicted"/>
<feature type="region of interest" description="Disordered" evidence="1">
    <location>
        <begin position="50"/>
        <end position="92"/>
    </location>
</feature>
<organism evidence="2 3">
    <name type="scientific">Zygotorulaspora mrakii</name>
    <name type="common">Zygosaccharomyces mrakii</name>
    <dbReference type="NCBI Taxonomy" id="42260"/>
    <lineage>
        <taxon>Eukaryota</taxon>
        <taxon>Fungi</taxon>
        <taxon>Dikarya</taxon>
        <taxon>Ascomycota</taxon>
        <taxon>Saccharomycotina</taxon>
        <taxon>Saccharomycetes</taxon>
        <taxon>Saccharomycetales</taxon>
        <taxon>Saccharomycetaceae</taxon>
        <taxon>Zygotorulaspora</taxon>
    </lineage>
</organism>
<accession>A0A7H9AV92</accession>
<name>A0A7H9AV92_ZYGMR</name>
<dbReference type="AlphaFoldDB" id="A0A7H9AV92"/>
<evidence type="ECO:0000313" key="3">
    <source>
        <dbReference type="Proteomes" id="UP000509704"/>
    </source>
</evidence>
<dbReference type="OrthoDB" id="4069767at2759"/>
<gene>
    <name evidence="2" type="ORF">HG535_0A01780</name>
</gene>
<dbReference type="Proteomes" id="UP000509704">
    <property type="component" value="Chromosome 1"/>
</dbReference>
<dbReference type="EMBL" id="CP058604">
    <property type="protein sequence ID" value="QLG70240.1"/>
    <property type="molecule type" value="Genomic_DNA"/>
</dbReference>